<evidence type="ECO:0000313" key="3">
    <source>
        <dbReference type="EMBL" id="AMJ97354.1"/>
    </source>
</evidence>
<feature type="domain" description="SMODS and SLOG-associating 2TM effector" evidence="2">
    <location>
        <begin position="4"/>
        <end position="201"/>
    </location>
</feature>
<sequence>MAFSDSVWWTRKARIQAEKRLLSNAFQSQLLLLWYSFFGVAVSIFYLKFTPSAGQEDLAGISWIVYSVLVLSMSGFIAGLSFKERASLIKESYETLNTFHHKAKEDNADIEKISAEYEQIMGLCENHTDYDYYLALCLEYVTCNVPLDPKTKLKQKKDSNGKITEGLDRSPTWYHWLSITWWLAKRYVLLTLLYLLPAILLVAIEKLA</sequence>
<name>A0A126PWF3_ALTMA</name>
<dbReference type="AlphaFoldDB" id="A0A126PWF3"/>
<reference evidence="3 4" key="1">
    <citation type="submission" date="2015-12" db="EMBL/GenBank/DDBJ databases">
        <authorList>
            <person name="Shamseldin A."/>
            <person name="Moawad H."/>
            <person name="Abd El-Rahim W.M."/>
            <person name="Sadowsky M.J."/>
        </authorList>
    </citation>
    <scope>NUCLEOTIDE SEQUENCE [LARGE SCALE GENOMIC DNA]</scope>
    <source>
        <strain evidence="3 4">D7</strain>
    </source>
</reference>
<dbReference type="NCBIfam" id="NF033631">
    <property type="entry name" value="SLATT_5"/>
    <property type="match status" value="1"/>
</dbReference>
<dbReference type="RefSeq" id="WP_061094287.1">
    <property type="nucleotide sequence ID" value="NZ_CP014323.1"/>
</dbReference>
<proteinExistence type="predicted"/>
<feature type="transmembrane region" description="Helical" evidence="1">
    <location>
        <begin position="61"/>
        <end position="82"/>
    </location>
</feature>
<keyword evidence="1" id="KW-1133">Transmembrane helix</keyword>
<dbReference type="OrthoDB" id="5917681at2"/>
<feature type="transmembrane region" description="Helical" evidence="1">
    <location>
        <begin position="187"/>
        <end position="204"/>
    </location>
</feature>
<protein>
    <recommendedName>
        <fullName evidence="2">SMODS and SLOG-associating 2TM effector domain-containing protein</fullName>
    </recommendedName>
</protein>
<gene>
    <name evidence="3" type="ORF">AVL55_03760</name>
</gene>
<keyword evidence="1" id="KW-0812">Transmembrane</keyword>
<evidence type="ECO:0000259" key="2">
    <source>
        <dbReference type="Pfam" id="PF18160"/>
    </source>
</evidence>
<dbReference type="Pfam" id="PF18160">
    <property type="entry name" value="SLATT_5"/>
    <property type="match status" value="1"/>
</dbReference>
<dbReference type="InterPro" id="IPR041115">
    <property type="entry name" value="SLATT_5"/>
</dbReference>
<keyword evidence="1" id="KW-0472">Membrane</keyword>
<accession>A0A126PWF3</accession>
<dbReference type="EMBL" id="CP014323">
    <property type="protein sequence ID" value="AMJ97354.1"/>
    <property type="molecule type" value="Genomic_DNA"/>
</dbReference>
<organism evidence="3 4">
    <name type="scientific">Alteromonas macleodii</name>
    <name type="common">Pseudoalteromonas macleodii</name>
    <dbReference type="NCBI Taxonomy" id="28108"/>
    <lineage>
        <taxon>Bacteria</taxon>
        <taxon>Pseudomonadati</taxon>
        <taxon>Pseudomonadota</taxon>
        <taxon>Gammaproteobacteria</taxon>
        <taxon>Alteromonadales</taxon>
        <taxon>Alteromonadaceae</taxon>
        <taxon>Alteromonas/Salinimonas group</taxon>
        <taxon>Alteromonas</taxon>
    </lineage>
</organism>
<evidence type="ECO:0000256" key="1">
    <source>
        <dbReference type="SAM" id="Phobius"/>
    </source>
</evidence>
<feature type="transmembrane region" description="Helical" evidence="1">
    <location>
        <begin position="30"/>
        <end position="49"/>
    </location>
</feature>
<dbReference type="Proteomes" id="UP000063991">
    <property type="component" value="Chromosome"/>
</dbReference>
<evidence type="ECO:0000313" key="4">
    <source>
        <dbReference type="Proteomes" id="UP000063991"/>
    </source>
</evidence>